<evidence type="ECO:0000313" key="1">
    <source>
        <dbReference type="EMBL" id="KAI0049520.1"/>
    </source>
</evidence>
<evidence type="ECO:0000313" key="2">
    <source>
        <dbReference type="Proteomes" id="UP000814033"/>
    </source>
</evidence>
<keyword evidence="2" id="KW-1185">Reference proteome</keyword>
<keyword evidence="1" id="KW-0378">Hydrolase</keyword>
<sequence length="306" mass="32373">MTVNVASIPVNETLEVRAAAATPAAPHWVAYSDEWVSGENGPPATSSITGFNVFILSFLLLSGPADQALEWTLISAADRASIKSAYTAAGIKLLVSAFGSTDVPTTSGADPVKTANTMAAWVKQYNLDGIDVDYEDFGAFETSGQGAVAWLNSFTKQLRAQLPQGTYIITHAPVAPWFQNNRWPDNGYLAVDKAVGSLIDWYNVQFYNQGTSQYTTCTNLLTKSGGSFPSSSVFEINAAGVPLSKIVIGKPATAGTASNGFMSTSTLAGCVSTAKSQGWNAGVMTWEFPEAGTSWIKTVRGSAWPV</sequence>
<reference evidence="1" key="2">
    <citation type="journal article" date="2022" name="New Phytol.">
        <title>Evolutionary transition to the ectomycorrhizal habit in the genomes of a hyperdiverse lineage of mushroom-forming fungi.</title>
        <authorList>
            <person name="Looney B."/>
            <person name="Miyauchi S."/>
            <person name="Morin E."/>
            <person name="Drula E."/>
            <person name="Courty P.E."/>
            <person name="Kohler A."/>
            <person name="Kuo A."/>
            <person name="LaButti K."/>
            <person name="Pangilinan J."/>
            <person name="Lipzen A."/>
            <person name="Riley R."/>
            <person name="Andreopoulos W."/>
            <person name="He G."/>
            <person name="Johnson J."/>
            <person name="Nolan M."/>
            <person name="Tritt A."/>
            <person name="Barry K.W."/>
            <person name="Grigoriev I.V."/>
            <person name="Nagy L.G."/>
            <person name="Hibbett D."/>
            <person name="Henrissat B."/>
            <person name="Matheny P.B."/>
            <person name="Labbe J."/>
            <person name="Martin F.M."/>
        </authorList>
    </citation>
    <scope>NUCLEOTIDE SEQUENCE</scope>
    <source>
        <strain evidence="1">FP105234-sp</strain>
    </source>
</reference>
<protein>
    <submittedName>
        <fullName evidence="1">Glycoside hydrolase family 18 protein</fullName>
    </submittedName>
</protein>
<reference evidence="1" key="1">
    <citation type="submission" date="2021-02" db="EMBL/GenBank/DDBJ databases">
        <authorList>
            <consortium name="DOE Joint Genome Institute"/>
            <person name="Ahrendt S."/>
            <person name="Looney B.P."/>
            <person name="Miyauchi S."/>
            <person name="Morin E."/>
            <person name="Drula E."/>
            <person name="Courty P.E."/>
            <person name="Chicoki N."/>
            <person name="Fauchery L."/>
            <person name="Kohler A."/>
            <person name="Kuo A."/>
            <person name="Labutti K."/>
            <person name="Pangilinan J."/>
            <person name="Lipzen A."/>
            <person name="Riley R."/>
            <person name="Andreopoulos W."/>
            <person name="He G."/>
            <person name="Johnson J."/>
            <person name="Barry K.W."/>
            <person name="Grigoriev I.V."/>
            <person name="Nagy L."/>
            <person name="Hibbett D."/>
            <person name="Henrissat B."/>
            <person name="Matheny P.B."/>
            <person name="Labbe J."/>
            <person name="Martin F."/>
        </authorList>
    </citation>
    <scope>NUCLEOTIDE SEQUENCE</scope>
    <source>
        <strain evidence="1">FP105234-sp</strain>
    </source>
</reference>
<gene>
    <name evidence="1" type="ORF">FA95DRAFT_1489092</name>
</gene>
<comment type="caution">
    <text evidence="1">The sequence shown here is derived from an EMBL/GenBank/DDBJ whole genome shotgun (WGS) entry which is preliminary data.</text>
</comment>
<name>A0ACB8RZJ3_9AGAM</name>
<accession>A0ACB8RZJ3</accession>
<proteinExistence type="predicted"/>
<dbReference type="EMBL" id="MU275872">
    <property type="protein sequence ID" value="KAI0049520.1"/>
    <property type="molecule type" value="Genomic_DNA"/>
</dbReference>
<organism evidence="1 2">
    <name type="scientific">Auriscalpium vulgare</name>
    <dbReference type="NCBI Taxonomy" id="40419"/>
    <lineage>
        <taxon>Eukaryota</taxon>
        <taxon>Fungi</taxon>
        <taxon>Dikarya</taxon>
        <taxon>Basidiomycota</taxon>
        <taxon>Agaricomycotina</taxon>
        <taxon>Agaricomycetes</taxon>
        <taxon>Russulales</taxon>
        <taxon>Auriscalpiaceae</taxon>
        <taxon>Auriscalpium</taxon>
    </lineage>
</organism>
<dbReference type="Proteomes" id="UP000814033">
    <property type="component" value="Unassembled WGS sequence"/>
</dbReference>